<evidence type="ECO:0000256" key="3">
    <source>
        <dbReference type="ARBA" id="ARBA00022553"/>
    </source>
</evidence>
<organism evidence="12 13">
    <name type="scientific">Alistipes ihumii AP11</name>
    <dbReference type="NCBI Taxonomy" id="1211813"/>
    <lineage>
        <taxon>Bacteria</taxon>
        <taxon>Pseudomonadati</taxon>
        <taxon>Bacteroidota</taxon>
        <taxon>Bacteroidia</taxon>
        <taxon>Bacteroidales</taxon>
        <taxon>Rikenellaceae</taxon>
        <taxon>Alistipes</taxon>
    </lineage>
</organism>
<evidence type="ECO:0000256" key="9">
    <source>
        <dbReference type="SAM" id="Phobius"/>
    </source>
</evidence>
<evidence type="ECO:0000259" key="10">
    <source>
        <dbReference type="PROSITE" id="PS50109"/>
    </source>
</evidence>
<name>A0ABY5UZR1_9BACT</name>
<dbReference type="SMART" id="SM00387">
    <property type="entry name" value="HATPase_c"/>
    <property type="match status" value="1"/>
</dbReference>
<dbReference type="Proteomes" id="UP001059295">
    <property type="component" value="Chromosome"/>
</dbReference>
<proteinExistence type="predicted"/>
<dbReference type="PANTHER" id="PTHR43065:SF46">
    <property type="entry name" value="C4-DICARBOXYLATE TRANSPORT SENSOR PROTEIN DCTB"/>
    <property type="match status" value="1"/>
</dbReference>
<dbReference type="InterPro" id="IPR003594">
    <property type="entry name" value="HATPase_dom"/>
</dbReference>
<evidence type="ECO:0000256" key="6">
    <source>
        <dbReference type="ARBA" id="ARBA00022777"/>
    </source>
</evidence>
<dbReference type="PROSITE" id="PS50109">
    <property type="entry name" value="HIS_KIN"/>
    <property type="match status" value="1"/>
</dbReference>
<feature type="domain" description="Histidine kinase" evidence="10">
    <location>
        <begin position="228"/>
        <end position="436"/>
    </location>
</feature>
<feature type="transmembrane region" description="Helical" evidence="9">
    <location>
        <begin position="12"/>
        <end position="29"/>
    </location>
</feature>
<evidence type="ECO:0000256" key="8">
    <source>
        <dbReference type="ARBA" id="ARBA00023012"/>
    </source>
</evidence>
<dbReference type="Pfam" id="PF02518">
    <property type="entry name" value="HATPase_c"/>
    <property type="match status" value="1"/>
</dbReference>
<evidence type="ECO:0000256" key="5">
    <source>
        <dbReference type="ARBA" id="ARBA00022741"/>
    </source>
</evidence>
<feature type="transmembrane region" description="Helical" evidence="9">
    <location>
        <begin position="35"/>
        <end position="54"/>
    </location>
</feature>
<keyword evidence="6" id="KW-0418">Kinase</keyword>
<keyword evidence="3" id="KW-0597">Phosphoprotein</keyword>
<reference evidence="12" key="1">
    <citation type="journal article" date="2022" name="Cell">
        <title>Design, construction, and in vivo augmentation of a complex gut microbiome.</title>
        <authorList>
            <person name="Cheng A.G."/>
            <person name="Ho P.Y."/>
            <person name="Aranda-Diaz A."/>
            <person name="Jain S."/>
            <person name="Yu F.B."/>
            <person name="Meng X."/>
            <person name="Wang M."/>
            <person name="Iakiviak M."/>
            <person name="Nagashima K."/>
            <person name="Zhao A."/>
            <person name="Murugkar P."/>
            <person name="Patil A."/>
            <person name="Atabakhsh K."/>
            <person name="Weakley A."/>
            <person name="Yan J."/>
            <person name="Brumbaugh A.R."/>
            <person name="Higginbottom S."/>
            <person name="Dimas A."/>
            <person name="Shiver A.L."/>
            <person name="Deutschbauer A."/>
            <person name="Neff N."/>
            <person name="Sonnenburg J.L."/>
            <person name="Huang K.C."/>
            <person name="Fischbach M.A."/>
        </authorList>
    </citation>
    <scope>NUCLEOTIDE SEQUENCE</scope>
    <source>
        <strain evidence="12">AP11</strain>
    </source>
</reference>
<gene>
    <name evidence="12" type="ORF">NQ491_01340</name>
</gene>
<dbReference type="InterPro" id="IPR035965">
    <property type="entry name" value="PAS-like_dom_sf"/>
</dbReference>
<dbReference type="PROSITE" id="PS50112">
    <property type="entry name" value="PAS"/>
    <property type="match status" value="1"/>
</dbReference>
<dbReference type="PRINTS" id="PR00344">
    <property type="entry name" value="BCTRLSENSOR"/>
</dbReference>
<keyword evidence="7 12" id="KW-0067">ATP-binding</keyword>
<dbReference type="EMBL" id="CP102294">
    <property type="protein sequence ID" value="UWN57447.1"/>
    <property type="molecule type" value="Genomic_DNA"/>
</dbReference>
<dbReference type="Pfam" id="PF00989">
    <property type="entry name" value="PAS"/>
    <property type="match status" value="1"/>
</dbReference>
<dbReference type="PANTHER" id="PTHR43065">
    <property type="entry name" value="SENSOR HISTIDINE KINASE"/>
    <property type="match status" value="1"/>
</dbReference>
<dbReference type="InterPro" id="IPR036890">
    <property type="entry name" value="HATPase_C_sf"/>
</dbReference>
<dbReference type="EC" id="2.7.13.3" evidence="2"/>
<keyword evidence="9" id="KW-0812">Transmembrane</keyword>
<sequence>MFKGSTYRLARLLLLLTAAIVGTTLSVVYRQWMLLLVAVPALIFLFSALFRLHFQNIRKMTFMFNSIENGDYSFKFTEYDAPVSDNLLNLTLNRIKDLLVKAKNEVIDKERYYELILNSVHTGVIVLNETGNVYQINNEARRLIGLPRFTHINQLATIDRSLRELFFAIRGGERKQASYSNERGTVYLAVNASEITIRGKRLRILAVNDINNELDERETESWIRLIRVLTHEIMNSITPITSLSDTLLGMENKVEGEVREGLEAINSTGRSLIRFVEAYRKVTRIPTPRPTSFYVKPFLERMAKLAEPYMQKENASVRLRVTPSDLLVYADEDLIGQVVLNLLKNAAHAVAGKPDGEIVVTAYCTEAEQVAVDVTDNGCGIPADVAANIFVPFFTTKPNGSGIGLSVSRQIMRMHNGSIMLKHSLAGKTTFMLLFN</sequence>
<feature type="domain" description="PAS" evidence="11">
    <location>
        <begin position="109"/>
        <end position="148"/>
    </location>
</feature>
<keyword evidence="5" id="KW-0547">Nucleotide-binding</keyword>
<dbReference type="RefSeq" id="WP_019245154.1">
    <property type="nucleotide sequence ID" value="NZ_CAPH01000006.1"/>
</dbReference>
<dbReference type="Gene3D" id="3.30.565.10">
    <property type="entry name" value="Histidine kinase-like ATPase, C-terminal domain"/>
    <property type="match status" value="1"/>
</dbReference>
<keyword evidence="9" id="KW-0472">Membrane</keyword>
<evidence type="ECO:0000313" key="13">
    <source>
        <dbReference type="Proteomes" id="UP001059295"/>
    </source>
</evidence>
<keyword evidence="4" id="KW-0808">Transferase</keyword>
<keyword evidence="8" id="KW-0902">Two-component regulatory system</keyword>
<evidence type="ECO:0000256" key="4">
    <source>
        <dbReference type="ARBA" id="ARBA00022679"/>
    </source>
</evidence>
<dbReference type="Gene3D" id="3.30.450.20">
    <property type="entry name" value="PAS domain"/>
    <property type="match status" value="1"/>
</dbReference>
<dbReference type="InterPro" id="IPR013767">
    <property type="entry name" value="PAS_fold"/>
</dbReference>
<dbReference type="GO" id="GO:0005524">
    <property type="term" value="F:ATP binding"/>
    <property type="evidence" value="ECO:0007669"/>
    <property type="project" value="UniProtKB-KW"/>
</dbReference>
<evidence type="ECO:0000256" key="2">
    <source>
        <dbReference type="ARBA" id="ARBA00012438"/>
    </source>
</evidence>
<evidence type="ECO:0000259" key="11">
    <source>
        <dbReference type="PROSITE" id="PS50112"/>
    </source>
</evidence>
<protein>
    <recommendedName>
        <fullName evidence="2">histidine kinase</fullName>
        <ecNumber evidence="2">2.7.13.3</ecNumber>
    </recommendedName>
</protein>
<dbReference type="InterPro" id="IPR005467">
    <property type="entry name" value="His_kinase_dom"/>
</dbReference>
<comment type="catalytic activity">
    <reaction evidence="1">
        <text>ATP + protein L-histidine = ADP + protein N-phospho-L-histidine.</text>
        <dbReference type="EC" id="2.7.13.3"/>
    </reaction>
</comment>
<keyword evidence="9" id="KW-1133">Transmembrane helix</keyword>
<keyword evidence="13" id="KW-1185">Reference proteome</keyword>
<evidence type="ECO:0000256" key="1">
    <source>
        <dbReference type="ARBA" id="ARBA00000085"/>
    </source>
</evidence>
<dbReference type="InterPro" id="IPR000014">
    <property type="entry name" value="PAS"/>
</dbReference>
<dbReference type="SUPFAM" id="SSF55785">
    <property type="entry name" value="PYP-like sensor domain (PAS domain)"/>
    <property type="match status" value="1"/>
</dbReference>
<accession>A0ABY5UZR1</accession>
<evidence type="ECO:0000313" key="12">
    <source>
        <dbReference type="EMBL" id="UWN57447.1"/>
    </source>
</evidence>
<dbReference type="SUPFAM" id="SSF55874">
    <property type="entry name" value="ATPase domain of HSP90 chaperone/DNA topoisomerase II/histidine kinase"/>
    <property type="match status" value="1"/>
</dbReference>
<dbReference type="GeneID" id="82890336"/>
<evidence type="ECO:0000256" key="7">
    <source>
        <dbReference type="ARBA" id="ARBA00022840"/>
    </source>
</evidence>
<dbReference type="InterPro" id="IPR004358">
    <property type="entry name" value="Sig_transdc_His_kin-like_C"/>
</dbReference>